<dbReference type="RefSeq" id="WP_053436692.1">
    <property type="nucleotide sequence ID" value="NZ_LGUF01000007.1"/>
</dbReference>
<comment type="caution">
    <text evidence="9">The sequence shown here is derived from an EMBL/GenBank/DDBJ whole genome shotgun (WGS) entry which is preliminary data.</text>
</comment>
<keyword evidence="1 6" id="KW-0028">Amino-acid biosynthesis</keyword>
<dbReference type="AlphaFoldDB" id="A0A0M0GHQ8"/>
<evidence type="ECO:0000256" key="1">
    <source>
        <dbReference type="ARBA" id="ARBA00022605"/>
    </source>
</evidence>
<dbReference type="Gene3D" id="3.20.20.110">
    <property type="entry name" value="Ribulose bisphosphate carboxylase, large subunit, C-terminal domain"/>
    <property type="match status" value="1"/>
</dbReference>
<dbReference type="InterPro" id="IPR036422">
    <property type="entry name" value="RuBisCO_lsu_N_sf"/>
</dbReference>
<evidence type="ECO:0000313" key="10">
    <source>
        <dbReference type="Proteomes" id="UP000037109"/>
    </source>
</evidence>
<dbReference type="SFLD" id="SFLDF00157">
    <property type="entry name" value="2_3-diketo-5-methylthiopentyl"/>
    <property type="match status" value="1"/>
</dbReference>
<comment type="function">
    <text evidence="6">Catalyzes the enolization of 2,3-diketo-5-methylthiopentyl-1-phosphate (DK-MTP-1-P) into 2-hydroxy-3-keto-5-methylthiopentenyl-1-phosphate (HK-MTPenyl-1-P).</text>
</comment>
<feature type="binding site" description="via carbamate group" evidence="6">
    <location>
        <position position="168"/>
    </location>
    <ligand>
        <name>Mg(2+)</name>
        <dbReference type="ChEBI" id="CHEBI:18420"/>
    </ligand>
</feature>
<feature type="binding site" evidence="6">
    <location>
        <position position="331"/>
    </location>
    <ligand>
        <name>substrate</name>
    </ligand>
</feature>
<feature type="domain" description="Ribulose bisphosphate carboxylase large subunit C-terminal" evidence="7">
    <location>
        <begin position="121"/>
        <end position="290"/>
    </location>
</feature>
<feature type="active site" description="Proton acceptor" evidence="6">
    <location>
        <position position="93"/>
    </location>
</feature>
<dbReference type="InterPro" id="IPR017717">
    <property type="entry name" value="Diketo-Methiopentyl-P_enolase"/>
</dbReference>
<dbReference type="STRING" id="1459.AF332_22600"/>
<feature type="binding site" evidence="6">
    <location>
        <begin position="168"/>
        <end position="171"/>
    </location>
    <ligand>
        <name>substrate</name>
    </ligand>
</feature>
<dbReference type="Pfam" id="PF00016">
    <property type="entry name" value="RuBisCO_large"/>
    <property type="match status" value="2"/>
</dbReference>
<evidence type="ECO:0000256" key="3">
    <source>
        <dbReference type="ARBA" id="ARBA00022842"/>
    </source>
</evidence>
<dbReference type="InterPro" id="IPR033966">
    <property type="entry name" value="RuBisCO"/>
</dbReference>
<dbReference type="GO" id="GO:0000287">
    <property type="term" value="F:magnesium ion binding"/>
    <property type="evidence" value="ECO:0007669"/>
    <property type="project" value="UniProtKB-UniRule"/>
</dbReference>
<accession>A0A0M0GHQ8</accession>
<dbReference type="CDD" id="cd08209">
    <property type="entry name" value="RLP_DK-MTP-1-P-enolase"/>
    <property type="match status" value="1"/>
</dbReference>
<evidence type="ECO:0000256" key="5">
    <source>
        <dbReference type="ARBA" id="ARBA00023235"/>
    </source>
</evidence>
<dbReference type="SUPFAM" id="SSF51649">
    <property type="entry name" value="RuBisCo, C-terminal domain"/>
    <property type="match status" value="1"/>
</dbReference>
<dbReference type="InterPro" id="IPR000685">
    <property type="entry name" value="RuBisCO_lsu_C"/>
</dbReference>
<comment type="pathway">
    <text evidence="6">Amino-acid biosynthesis; L-methionine biosynthesis via salvage pathway; L-methionine from S-methyl-5-thio-alpha-D-ribose 1-phosphate: step 3/6.</text>
</comment>
<gene>
    <name evidence="6 9" type="primary">mtnW</name>
    <name evidence="9" type="ORF">AF332_22600</name>
</gene>
<dbReference type="GO" id="GO:0019509">
    <property type="term" value="P:L-methionine salvage from methylthioadenosine"/>
    <property type="evidence" value="ECO:0007669"/>
    <property type="project" value="UniProtKB-UniRule"/>
</dbReference>
<feature type="binding site" evidence="6">
    <location>
        <position position="259"/>
    </location>
    <ligand>
        <name>substrate</name>
    </ligand>
</feature>
<feature type="binding site" evidence="6">
    <location>
        <position position="170"/>
    </location>
    <ligand>
        <name>Mg(2+)</name>
        <dbReference type="ChEBI" id="CHEBI:18420"/>
    </ligand>
</feature>
<keyword evidence="3 6" id="KW-0460">Magnesium</keyword>
<evidence type="ECO:0000259" key="8">
    <source>
        <dbReference type="Pfam" id="PF02788"/>
    </source>
</evidence>
<keyword evidence="4 6" id="KW-0486">Methionine biosynthesis</keyword>
<dbReference type="NCBIfam" id="NF007095">
    <property type="entry name" value="PRK09549.1"/>
    <property type="match status" value="1"/>
</dbReference>
<dbReference type="InterPro" id="IPR036376">
    <property type="entry name" value="RuBisCO_lsu_C_sf"/>
</dbReference>
<comment type="miscellaneous">
    <text evidence="6">Has no RuBP-carboxylation activity.</text>
</comment>
<feature type="binding site" evidence="6">
    <location>
        <position position="171"/>
    </location>
    <ligand>
        <name>Mg(2+)</name>
        <dbReference type="ChEBI" id="CHEBI:18420"/>
    </ligand>
</feature>
<comment type="cofactor">
    <cofactor evidence="6">
        <name>Mg(2+)</name>
        <dbReference type="ChEBI" id="CHEBI:18420"/>
    </cofactor>
    <text evidence="6">Binds 1 Mg(2+) ion per subunit.</text>
</comment>
<dbReference type="Pfam" id="PF02788">
    <property type="entry name" value="RuBisCO_large_N"/>
    <property type="match status" value="1"/>
</dbReference>
<evidence type="ECO:0000259" key="7">
    <source>
        <dbReference type="Pfam" id="PF00016"/>
    </source>
</evidence>
<dbReference type="GO" id="GO:0016984">
    <property type="term" value="F:ribulose-bisphosphate carboxylase activity"/>
    <property type="evidence" value="ECO:0007669"/>
    <property type="project" value="InterPro"/>
</dbReference>
<feature type="modified residue" description="N6-carboxylysine" evidence="6">
    <location>
        <position position="168"/>
    </location>
</feature>
<dbReference type="HAMAP" id="MF_01679">
    <property type="entry name" value="Salvage_MtnW"/>
    <property type="match status" value="1"/>
</dbReference>
<evidence type="ECO:0000256" key="6">
    <source>
        <dbReference type="HAMAP-Rule" id="MF_01679"/>
    </source>
</evidence>
<dbReference type="OrthoDB" id="9770811at2"/>
<evidence type="ECO:0000313" key="9">
    <source>
        <dbReference type="EMBL" id="KON89323.1"/>
    </source>
</evidence>
<dbReference type="GO" id="GO:0043715">
    <property type="term" value="F:2,3-diketo-5-methylthiopentyl-1-phosphate enolase activity"/>
    <property type="evidence" value="ECO:0007669"/>
    <property type="project" value="UniProtKB-UniRule"/>
</dbReference>
<dbReference type="PANTHER" id="PTHR42704:SF17">
    <property type="entry name" value="RIBULOSE BISPHOSPHATE CARBOXYLASE LARGE CHAIN"/>
    <property type="match status" value="1"/>
</dbReference>
<dbReference type="PATRIC" id="fig|1459.3.peg.4981"/>
<dbReference type="UniPathway" id="UPA00904">
    <property type="reaction ID" value="UER00876"/>
</dbReference>
<dbReference type="SUPFAM" id="SSF54966">
    <property type="entry name" value="RuBisCO, large subunit, small (N-terminal) domain"/>
    <property type="match status" value="1"/>
</dbReference>
<protein>
    <recommendedName>
        <fullName evidence="6">2,3-diketo-5-methylthiopentyl-1-phosphate enolase</fullName>
        <shortName evidence="6">DK-MTP-1-P enolase</shortName>
        <ecNumber evidence="6">5.3.2.5</ecNumber>
    </recommendedName>
    <alternativeName>
        <fullName evidence="6">RuBisCO-like protein</fullName>
        <shortName evidence="6">RLP</shortName>
    </alternativeName>
</protein>
<feature type="domain" description="Ribulose bisphosphate carboxylase large subunit C-terminal" evidence="7">
    <location>
        <begin position="322"/>
        <end position="400"/>
    </location>
</feature>
<reference evidence="10" key="1">
    <citation type="submission" date="2015-07" db="EMBL/GenBank/DDBJ databases">
        <title>Fjat-10036 dsm4.</title>
        <authorList>
            <person name="Liu B."/>
            <person name="Wang J."/>
            <person name="Zhu Y."/>
            <person name="Liu G."/>
            <person name="Chen Q."/>
            <person name="Chen Z."/>
            <person name="Lan J."/>
            <person name="Che J."/>
            <person name="Ge C."/>
            <person name="Shi H."/>
            <person name="Pan Z."/>
            <person name="Liu X."/>
        </authorList>
    </citation>
    <scope>NUCLEOTIDE SEQUENCE [LARGE SCALE GENOMIC DNA]</scope>
    <source>
        <strain evidence="10">DSM 4</strain>
    </source>
</reference>
<sequence length="410" mass="44578">MSEIIAAYLIHGEKHNPEKKAEEIALGLTVGSWTHLPDLEKQQLAKHKGRVVSVESIPAAEERNETASILKIAYPTVNFSPDLPAILTTVFGKLSLDGKIKLIDLQFSNELKSFFPGPRFGIKGLREKLNVYDRPLLMSIFKGVLGKHMDFLTLQLREQALGGIDLVKDDEILFENSLTPFEARITEGKKVLRQVYEETGHRTLYAVNLTGRSFDLKDKARKASSLGADLLLFNVFSYGLDVLQALREDDEIGLPIMAHPAVSGALSASSVYGISYHLLLGKLLRYAGADLSLFPSPYGSVALEKTQALSIGSALTEEDFCKRTFPVPSAGIHPGLVPLLFEDFGIDSVINAGGGVHGHPDGARGGGLAFRQAIDLTLKGVSLADAPSNFAELKRAIDLWGYKEVAVKNG</sequence>
<dbReference type="SFLD" id="SFLDS00014">
    <property type="entry name" value="RuBisCO"/>
    <property type="match status" value="1"/>
</dbReference>
<keyword evidence="2 6" id="KW-0479">Metal-binding</keyword>
<dbReference type="Gene3D" id="3.30.70.150">
    <property type="entry name" value="RuBisCO large subunit, N-terminal domain"/>
    <property type="match status" value="1"/>
</dbReference>
<dbReference type="SFLD" id="SFLDG00301">
    <property type="entry name" value="RuBisCO-like_proteins"/>
    <property type="match status" value="1"/>
</dbReference>
<comment type="catalytic activity">
    <reaction evidence="6">
        <text>5-methylsulfanyl-2,3-dioxopentyl phosphate = 2-hydroxy-5-methylsulfanyl-3-oxopent-1-enyl phosphate</text>
        <dbReference type="Rhea" id="RHEA:18769"/>
        <dbReference type="ChEBI" id="CHEBI:58828"/>
        <dbReference type="ChEBI" id="CHEBI:59505"/>
        <dbReference type="EC" id="5.3.2.5"/>
    </reaction>
</comment>
<feature type="binding site" evidence="6">
    <location>
        <begin position="353"/>
        <end position="354"/>
    </location>
    <ligand>
        <name>substrate</name>
    </ligand>
</feature>
<dbReference type="NCBIfam" id="TIGR03332">
    <property type="entry name" value="salvage_mtnW"/>
    <property type="match status" value="1"/>
</dbReference>
<comment type="subunit">
    <text evidence="6">Homodimer.</text>
</comment>
<keyword evidence="5 6" id="KW-0413">Isomerase</keyword>
<feature type="binding site" evidence="6">
    <location>
        <position position="142"/>
    </location>
    <ligand>
        <name>substrate</name>
    </ligand>
</feature>
<name>A0A0M0GHQ8_SPOGL</name>
<proteinExistence type="inferred from homology"/>
<feature type="domain" description="Ribulose bisphosphate carboxylase large subunit ferrodoxin-like N-terminal" evidence="8">
    <location>
        <begin position="2"/>
        <end position="95"/>
    </location>
</feature>
<dbReference type="EC" id="5.3.2.5" evidence="6"/>
<organism evidence="9 10">
    <name type="scientific">Sporosarcina globispora</name>
    <name type="common">Bacillus globisporus</name>
    <dbReference type="NCBI Taxonomy" id="1459"/>
    <lineage>
        <taxon>Bacteria</taxon>
        <taxon>Bacillati</taxon>
        <taxon>Bacillota</taxon>
        <taxon>Bacilli</taxon>
        <taxon>Bacillales</taxon>
        <taxon>Caryophanaceae</taxon>
        <taxon>Sporosarcina</taxon>
    </lineage>
</organism>
<dbReference type="GO" id="GO:0015977">
    <property type="term" value="P:carbon fixation"/>
    <property type="evidence" value="ECO:0007669"/>
    <property type="project" value="InterPro"/>
</dbReference>
<dbReference type="PANTHER" id="PTHR42704">
    <property type="entry name" value="RIBULOSE BISPHOSPHATE CARBOXYLASE"/>
    <property type="match status" value="1"/>
</dbReference>
<dbReference type="Proteomes" id="UP000037109">
    <property type="component" value="Unassembled WGS sequence"/>
</dbReference>
<comment type="similarity">
    <text evidence="6">Belongs to the RuBisCO large chain family. Type IV subfamily.</text>
</comment>
<dbReference type="EMBL" id="LGUF01000007">
    <property type="protein sequence ID" value="KON89323.1"/>
    <property type="molecule type" value="Genomic_DNA"/>
</dbReference>
<dbReference type="InterPro" id="IPR017443">
    <property type="entry name" value="RuBisCO_lsu_fd_N"/>
</dbReference>
<evidence type="ECO:0000256" key="2">
    <source>
        <dbReference type="ARBA" id="ARBA00022723"/>
    </source>
</evidence>
<keyword evidence="10" id="KW-1185">Reference proteome</keyword>
<evidence type="ECO:0000256" key="4">
    <source>
        <dbReference type="ARBA" id="ARBA00023167"/>
    </source>
</evidence>